<keyword evidence="3" id="KW-1185">Reference proteome</keyword>
<reference evidence="2 3" key="1">
    <citation type="submission" date="2016-10" db="EMBL/GenBank/DDBJ databases">
        <authorList>
            <person name="de Groot N.N."/>
        </authorList>
    </citation>
    <scope>NUCLEOTIDE SEQUENCE [LARGE SCALE GENOMIC DNA]</scope>
    <source>
        <strain evidence="2 3">IBRC-M10015</strain>
    </source>
</reference>
<protein>
    <submittedName>
        <fullName evidence="2">Uncharacterized protein</fullName>
    </submittedName>
</protein>
<dbReference type="AlphaFoldDB" id="A0A1G8UQ18"/>
<dbReference type="OrthoDB" id="350024at2157"/>
<accession>A0A1G8UQ18</accession>
<evidence type="ECO:0000313" key="2">
    <source>
        <dbReference type="EMBL" id="SDJ55597.1"/>
    </source>
</evidence>
<dbReference type="EMBL" id="FNFC01000005">
    <property type="protein sequence ID" value="SDJ55597.1"/>
    <property type="molecule type" value="Genomic_DNA"/>
</dbReference>
<feature type="compositionally biased region" description="Basic and acidic residues" evidence="1">
    <location>
        <begin position="8"/>
        <end position="24"/>
    </location>
</feature>
<dbReference type="Proteomes" id="UP000198856">
    <property type="component" value="Unassembled WGS sequence"/>
</dbReference>
<organism evidence="2 3">
    <name type="scientific">Halovenus aranensis</name>
    <dbReference type="NCBI Taxonomy" id="890420"/>
    <lineage>
        <taxon>Archaea</taxon>
        <taxon>Methanobacteriati</taxon>
        <taxon>Methanobacteriota</taxon>
        <taxon>Stenosarchaea group</taxon>
        <taxon>Halobacteria</taxon>
        <taxon>Halobacteriales</taxon>
        <taxon>Haloarculaceae</taxon>
        <taxon>Halovenus</taxon>
    </lineage>
</organism>
<name>A0A1G8UQ18_9EURY</name>
<sequence length="144" mass="16148">MTDLDSYGDSHDLPPDDPAPREPRGQPTEVHGKYKIWQFDADHSDTVQDTYVVARDPSPLDFRMWVFVGRGREAHFMMRSSHRYGTDEPVPDETVCCEVLLEGQSLTAEDCTSEVLELVEAVTDAVSVVTPSATDTDDEQPINY</sequence>
<dbReference type="RefSeq" id="WP_092700746.1">
    <property type="nucleotide sequence ID" value="NZ_FNFC01000005.1"/>
</dbReference>
<evidence type="ECO:0000256" key="1">
    <source>
        <dbReference type="SAM" id="MobiDB-lite"/>
    </source>
</evidence>
<feature type="region of interest" description="Disordered" evidence="1">
    <location>
        <begin position="1"/>
        <end position="28"/>
    </location>
</feature>
<gene>
    <name evidence="2" type="ORF">SAMN05216226_10539</name>
</gene>
<proteinExistence type="predicted"/>
<evidence type="ECO:0000313" key="3">
    <source>
        <dbReference type="Proteomes" id="UP000198856"/>
    </source>
</evidence>